<evidence type="ECO:0000313" key="3">
    <source>
        <dbReference type="Proteomes" id="UP000326979"/>
    </source>
</evidence>
<organism evidence="2 3">
    <name type="scientific">Streptomyces phyllanthi</name>
    <dbReference type="NCBI Taxonomy" id="1803180"/>
    <lineage>
        <taxon>Bacteria</taxon>
        <taxon>Bacillati</taxon>
        <taxon>Actinomycetota</taxon>
        <taxon>Actinomycetes</taxon>
        <taxon>Kitasatosporales</taxon>
        <taxon>Streptomycetaceae</taxon>
        <taxon>Streptomyces</taxon>
    </lineage>
</organism>
<dbReference type="AlphaFoldDB" id="A0A5N8W693"/>
<evidence type="ECO:0000256" key="1">
    <source>
        <dbReference type="SAM" id="MobiDB-lite"/>
    </source>
</evidence>
<sequence>MPVDAPAQRDEPPSTDDEYSATVLASHWIQRPEPEDTEDKTLVAPPSTQVLSTPPAPPTLPDRVEGTVLRFGPGVTAAVAHRTHRTLPAVPQPSAPPRRSPRRHALPALVLICVIAFLAWQRHGPSVEVRTVAATSRPAVLGCGDTADIVGLVTTNGRPGTLSYRWIRSDGTRSGVLREVVVRGQRQARVHLLWTFQGKGSYTARAELRVLSPIPHSVTARLTYDCP</sequence>
<dbReference type="EMBL" id="VJZE01000192">
    <property type="protein sequence ID" value="MPY43003.1"/>
    <property type="molecule type" value="Genomic_DNA"/>
</dbReference>
<gene>
    <name evidence="2" type="ORF">FNH04_24785</name>
</gene>
<feature type="region of interest" description="Disordered" evidence="1">
    <location>
        <begin position="28"/>
        <end position="60"/>
    </location>
</feature>
<protein>
    <submittedName>
        <fullName evidence="2">Uncharacterized protein</fullName>
    </submittedName>
</protein>
<accession>A0A5N8W693</accession>
<reference evidence="2 3" key="1">
    <citation type="submission" date="2019-07" db="EMBL/GenBank/DDBJ databases">
        <title>New species of Amycolatopsis and Streptomyces.</title>
        <authorList>
            <person name="Duangmal K."/>
            <person name="Teo W.F.A."/>
            <person name="Lipun K."/>
        </authorList>
    </citation>
    <scope>NUCLEOTIDE SEQUENCE [LARGE SCALE GENOMIC DNA]</scope>
    <source>
        <strain evidence="2 3">TISTR 2346</strain>
    </source>
</reference>
<comment type="caution">
    <text evidence="2">The sequence shown here is derived from an EMBL/GenBank/DDBJ whole genome shotgun (WGS) entry which is preliminary data.</text>
</comment>
<dbReference type="Proteomes" id="UP000326979">
    <property type="component" value="Unassembled WGS sequence"/>
</dbReference>
<name>A0A5N8W693_9ACTN</name>
<keyword evidence="3" id="KW-1185">Reference proteome</keyword>
<evidence type="ECO:0000313" key="2">
    <source>
        <dbReference type="EMBL" id="MPY43003.1"/>
    </source>
</evidence>
<proteinExistence type="predicted"/>